<reference evidence="2" key="2">
    <citation type="submission" date="2017-11" db="EMBL/GenBank/DDBJ databases">
        <title>Coralsnake Venomics: Analyses of Venom Gland Transcriptomes and Proteomes of Six Brazilian Taxa.</title>
        <authorList>
            <person name="Aird S.D."/>
            <person name="Jorge da Silva N."/>
            <person name="Qiu L."/>
            <person name="Villar-Briones A."/>
            <person name="Aparecida-Saddi V."/>
            <person name="Campos-Telles M.P."/>
            <person name="Grau M."/>
            <person name="Mikheyev A.S."/>
        </authorList>
    </citation>
    <scope>NUCLEOTIDE SEQUENCE</scope>
    <source>
        <tissue evidence="2">Venom_gland</tissue>
    </source>
</reference>
<organism evidence="2">
    <name type="scientific">Micrurus lemniscatus lemniscatus</name>
    <dbReference type="NCBI Taxonomy" id="129467"/>
    <lineage>
        <taxon>Eukaryota</taxon>
        <taxon>Metazoa</taxon>
        <taxon>Chordata</taxon>
        <taxon>Craniata</taxon>
        <taxon>Vertebrata</taxon>
        <taxon>Euteleostomi</taxon>
        <taxon>Lepidosauria</taxon>
        <taxon>Squamata</taxon>
        <taxon>Bifurcata</taxon>
        <taxon>Unidentata</taxon>
        <taxon>Episquamata</taxon>
        <taxon>Toxicofera</taxon>
        <taxon>Serpentes</taxon>
        <taxon>Colubroidea</taxon>
        <taxon>Elapidae</taxon>
        <taxon>Elapinae</taxon>
        <taxon>Micrurus</taxon>
    </lineage>
</organism>
<feature type="region of interest" description="Disordered" evidence="1">
    <location>
        <begin position="19"/>
        <end position="43"/>
    </location>
</feature>
<protein>
    <submittedName>
        <fullName evidence="2">Uncharacterized protein</fullName>
    </submittedName>
</protein>
<sequence length="102" mass="10734">MSLLLPDLRTSPACQSSSFTALPHAPPHTTGAPHIHGRGGGAALKIAPTSTHPLRMSPSAFQPLACPLPGLGSFLGLDCAPHQMDILMCSARLEPDLHFPFF</sequence>
<feature type="compositionally biased region" description="Low complexity" evidence="1">
    <location>
        <begin position="20"/>
        <end position="34"/>
    </location>
</feature>
<dbReference type="EMBL" id="IACK01088868">
    <property type="protein sequence ID" value="LAA81555.1"/>
    <property type="molecule type" value="Transcribed_RNA"/>
</dbReference>
<proteinExistence type="predicted"/>
<reference evidence="2" key="1">
    <citation type="submission" date="2017-07" db="EMBL/GenBank/DDBJ databases">
        <authorList>
            <person name="Mikheyev A."/>
            <person name="Grau M."/>
        </authorList>
    </citation>
    <scope>NUCLEOTIDE SEQUENCE</scope>
    <source>
        <tissue evidence="2">Venom_gland</tissue>
    </source>
</reference>
<evidence type="ECO:0000313" key="2">
    <source>
        <dbReference type="EMBL" id="LAA81555.1"/>
    </source>
</evidence>
<accession>A0A2D4IBJ3</accession>
<dbReference type="AlphaFoldDB" id="A0A2D4IBJ3"/>
<evidence type="ECO:0000256" key="1">
    <source>
        <dbReference type="SAM" id="MobiDB-lite"/>
    </source>
</evidence>
<name>A0A2D4IBJ3_MICLE</name>